<proteinExistence type="predicted"/>
<dbReference type="InterPro" id="IPR058120">
    <property type="entry name" value="MADS7"/>
</dbReference>
<feature type="non-terminal residue" evidence="1">
    <location>
        <position position="1"/>
    </location>
</feature>
<dbReference type="Pfam" id="PF26611">
    <property type="entry name" value="MAD7"/>
    <property type="match status" value="1"/>
</dbReference>
<evidence type="ECO:0000313" key="1">
    <source>
        <dbReference type="EMBL" id="EQD43797.1"/>
    </source>
</evidence>
<gene>
    <name evidence="1" type="ORF">B1A_15484</name>
</gene>
<sequence length="100" mass="11524">IAVLTQDGGRFVTREVRIEELLAFLRNRYGLHIDRLPESGQSNSSILDRRALRLNLEAFKRRLREIGFYEDLSDAYVTQKVSPRYAIERNNGTEKKGKGA</sequence>
<reference evidence="1" key="2">
    <citation type="journal article" date="2014" name="ISME J.">
        <title>Microbial stratification in low pH oxic and suboxic macroscopic growths along an acid mine drainage.</title>
        <authorList>
            <person name="Mendez-Garcia C."/>
            <person name="Mesa V."/>
            <person name="Sprenger R.R."/>
            <person name="Richter M."/>
            <person name="Diez M.S."/>
            <person name="Solano J."/>
            <person name="Bargiela R."/>
            <person name="Golyshina O.V."/>
            <person name="Manteca A."/>
            <person name="Ramos J.L."/>
            <person name="Gallego J.R."/>
            <person name="Llorente I."/>
            <person name="Martins Dos Santos V.A."/>
            <person name="Jensen O.N."/>
            <person name="Pelaez A.I."/>
            <person name="Sanchez J."/>
            <person name="Ferrer M."/>
        </authorList>
    </citation>
    <scope>NUCLEOTIDE SEQUENCE</scope>
</reference>
<dbReference type="AlphaFoldDB" id="T0ZH86"/>
<comment type="caution">
    <text evidence="1">The sequence shown here is derived from an EMBL/GenBank/DDBJ whole genome shotgun (WGS) entry which is preliminary data.</text>
</comment>
<name>T0ZH86_9ZZZZ</name>
<organism evidence="1">
    <name type="scientific">mine drainage metagenome</name>
    <dbReference type="NCBI Taxonomy" id="410659"/>
    <lineage>
        <taxon>unclassified sequences</taxon>
        <taxon>metagenomes</taxon>
        <taxon>ecological metagenomes</taxon>
    </lineage>
</organism>
<reference evidence="1" key="1">
    <citation type="submission" date="2013-08" db="EMBL/GenBank/DDBJ databases">
        <authorList>
            <person name="Mendez C."/>
            <person name="Richter M."/>
            <person name="Ferrer M."/>
            <person name="Sanchez J."/>
        </authorList>
    </citation>
    <scope>NUCLEOTIDE SEQUENCE</scope>
</reference>
<dbReference type="EMBL" id="AUZX01011358">
    <property type="protein sequence ID" value="EQD43797.1"/>
    <property type="molecule type" value="Genomic_DNA"/>
</dbReference>
<protein>
    <submittedName>
        <fullName evidence="1">Uncharacterized protein</fullName>
    </submittedName>
</protein>
<accession>T0ZH86</accession>